<reference evidence="1 2" key="1">
    <citation type="submission" date="2013-05" db="EMBL/GenBank/DDBJ databases">
        <title>Complete genome sequence of Bacillus thuringiensis YBT-1518, a typical strain with high toxicity to nematode.</title>
        <authorList>
            <person name="Wang P."/>
            <person name="Zhang C."/>
            <person name="Guo M."/>
            <person name="Guo S."/>
            <person name="Zhu Y."/>
            <person name="Zheng J."/>
            <person name="Zhu L."/>
            <person name="Ruan L."/>
            <person name="Peng D."/>
            <person name="Sun M."/>
        </authorList>
    </citation>
    <scope>NUCLEOTIDE SEQUENCE [LARGE SCALE GENOMIC DNA]</scope>
    <source>
        <strain evidence="1 2">YBT-1518</strain>
        <plasmid evidence="1 2">pBMB0232</plasmid>
    </source>
</reference>
<evidence type="ECO:0000313" key="2">
    <source>
        <dbReference type="Proteomes" id="UP000018566"/>
    </source>
</evidence>
<dbReference type="KEGG" id="bthu:YBT1518_32657"/>
<keyword evidence="1" id="KW-0614">Plasmid</keyword>
<gene>
    <name evidence="1" type="ORF">YBT1518_32657</name>
</gene>
<proteinExistence type="predicted"/>
<protein>
    <submittedName>
        <fullName evidence="1">Uncharacterized protein</fullName>
    </submittedName>
</protein>
<evidence type="ECO:0000313" key="1">
    <source>
        <dbReference type="EMBL" id="AHA75563.1"/>
    </source>
</evidence>
<dbReference type="EMBL" id="CP005939">
    <property type="protein sequence ID" value="AHA75563.1"/>
    <property type="molecule type" value="Genomic_DNA"/>
</dbReference>
<dbReference type="Proteomes" id="UP000018566">
    <property type="component" value="Plasmid pBMB0232"/>
</dbReference>
<accession>A0A9W3KJ55</accession>
<organism evidence="1 2">
    <name type="scientific">Bacillus thuringiensis YBT-1518</name>
    <dbReference type="NCBI Taxonomy" id="529122"/>
    <lineage>
        <taxon>Bacteria</taxon>
        <taxon>Bacillati</taxon>
        <taxon>Bacillota</taxon>
        <taxon>Bacilli</taxon>
        <taxon>Bacillales</taxon>
        <taxon>Bacillaceae</taxon>
        <taxon>Bacillus</taxon>
        <taxon>Bacillus cereus group</taxon>
    </lineage>
</organism>
<name>A0A9W3KJ55_BACTU</name>
<geneLocation type="plasmid" evidence="1 2">
    <name>pBMB0232</name>
</geneLocation>
<dbReference type="AlphaFoldDB" id="A0A9W3KJ55"/>
<sequence>MVLRLVCLGFLGVITSEVVCYIFDSDQENGKYANVVLAFVTNIESFSFDQVCVKVEQGCYIV</sequence>